<protein>
    <submittedName>
        <fullName evidence="1">Uncharacterized protein</fullName>
    </submittedName>
</protein>
<proteinExistence type="predicted"/>
<accession>A0A2S6ANG7</accession>
<evidence type="ECO:0000313" key="1">
    <source>
        <dbReference type="EMBL" id="PPJ36760.1"/>
    </source>
</evidence>
<organism evidence="1 2">
    <name type="scientific">Nocardia nova</name>
    <dbReference type="NCBI Taxonomy" id="37330"/>
    <lineage>
        <taxon>Bacteria</taxon>
        <taxon>Bacillati</taxon>
        <taxon>Actinomycetota</taxon>
        <taxon>Actinomycetes</taxon>
        <taxon>Mycobacteriales</taxon>
        <taxon>Nocardiaceae</taxon>
        <taxon>Nocardia</taxon>
    </lineage>
</organism>
<dbReference type="Proteomes" id="UP000239874">
    <property type="component" value="Unassembled WGS sequence"/>
</dbReference>
<gene>
    <name evidence="1" type="ORF">C5E45_18265</name>
</gene>
<sequence length="106" mass="11053">MDGTFKMEPGAARKCAEVFQRFGDNLEPILTKAATLQKLSGFGTFQSSIDLENGFGGKGQALSNVLAGMQQAAYKMAASYLQAGGMINEAEAANKRAIALATEGSA</sequence>
<reference evidence="1 2" key="1">
    <citation type="submission" date="2018-02" db="EMBL/GenBank/DDBJ databases">
        <title>8 Nocardia nova and 1 Nocardia cyriacigeorgica strain used for evolution to TMP-SMX.</title>
        <authorList>
            <person name="Mehta H."/>
            <person name="Weng J."/>
            <person name="Shamoo Y."/>
        </authorList>
    </citation>
    <scope>NUCLEOTIDE SEQUENCE [LARGE SCALE GENOMIC DNA]</scope>
    <source>
        <strain evidence="1 2">MDA3139</strain>
    </source>
</reference>
<evidence type="ECO:0000313" key="2">
    <source>
        <dbReference type="Proteomes" id="UP000239874"/>
    </source>
</evidence>
<dbReference type="EMBL" id="PSZC01000012">
    <property type="protein sequence ID" value="PPJ36760.1"/>
    <property type="molecule type" value="Genomic_DNA"/>
</dbReference>
<name>A0A2S6ANG7_9NOCA</name>
<dbReference type="AlphaFoldDB" id="A0A2S6ANG7"/>
<comment type="caution">
    <text evidence="1">The sequence shown here is derived from an EMBL/GenBank/DDBJ whole genome shotgun (WGS) entry which is preliminary data.</text>
</comment>